<dbReference type="GO" id="GO:0098609">
    <property type="term" value="P:cell-cell adhesion"/>
    <property type="evidence" value="ECO:0007669"/>
    <property type="project" value="InterPro"/>
</dbReference>
<keyword evidence="10" id="KW-0393">Immunoglobulin domain</keyword>
<gene>
    <name evidence="14" type="primary">Icam2</name>
    <name evidence="14" type="ORF">GTO95_0013153</name>
</gene>
<dbReference type="InterPro" id="IPR007110">
    <property type="entry name" value="Ig-like_dom"/>
</dbReference>
<evidence type="ECO:0000256" key="10">
    <source>
        <dbReference type="ARBA" id="ARBA00023319"/>
    </source>
</evidence>
<accession>A0A8J7PA40</accession>
<evidence type="ECO:0000256" key="3">
    <source>
        <dbReference type="ARBA" id="ARBA00022729"/>
    </source>
</evidence>
<evidence type="ECO:0000313" key="15">
    <source>
        <dbReference type="Proteomes" id="UP000736164"/>
    </source>
</evidence>
<feature type="domain" description="Ig-like" evidence="13">
    <location>
        <begin position="113"/>
        <end position="197"/>
    </location>
</feature>
<comment type="subcellular location">
    <subcellularLocation>
        <location evidence="1">Membrane</location>
        <topology evidence="1">Single-pass type I membrane protein</topology>
    </subcellularLocation>
</comment>
<evidence type="ECO:0000256" key="1">
    <source>
        <dbReference type="ARBA" id="ARBA00004479"/>
    </source>
</evidence>
<proteinExistence type="predicted"/>
<evidence type="ECO:0000256" key="8">
    <source>
        <dbReference type="ARBA" id="ARBA00023157"/>
    </source>
</evidence>
<dbReference type="PRINTS" id="PR01472">
    <property type="entry name" value="ICAMVCAM1"/>
</dbReference>
<dbReference type="PANTHER" id="PTHR13771:SF9">
    <property type="entry name" value="INTERCELLULAR ADHESION MOLECULE 5"/>
    <property type="match status" value="1"/>
</dbReference>
<dbReference type="InterPro" id="IPR013783">
    <property type="entry name" value="Ig-like_fold"/>
</dbReference>
<feature type="non-terminal residue" evidence="14">
    <location>
        <position position="286"/>
    </location>
</feature>
<dbReference type="PROSITE" id="PS50835">
    <property type="entry name" value="IG_LIKE"/>
    <property type="match status" value="1"/>
</dbReference>
<keyword evidence="5" id="KW-0130">Cell adhesion</keyword>
<evidence type="ECO:0000259" key="13">
    <source>
        <dbReference type="PROSITE" id="PS50835"/>
    </source>
</evidence>
<dbReference type="AlphaFoldDB" id="A0A8J7PA40"/>
<keyword evidence="9" id="KW-0325">Glycoprotein</keyword>
<comment type="caution">
    <text evidence="14">The sequence shown here is derived from an EMBL/GenBank/DDBJ whole genome shotgun (WGS) entry which is preliminary data.</text>
</comment>
<keyword evidence="7" id="KW-0472">Membrane</keyword>
<reference evidence="14" key="1">
    <citation type="journal article" date="2021" name="Cell">
        <title>Tracing the genetic footprints of vertebrate landing in non-teleost ray-finned fishes.</title>
        <authorList>
            <person name="Bi X."/>
            <person name="Wang K."/>
            <person name="Yang L."/>
            <person name="Pan H."/>
            <person name="Jiang H."/>
            <person name="Wei Q."/>
            <person name="Fang M."/>
            <person name="Yu H."/>
            <person name="Zhu C."/>
            <person name="Cai Y."/>
            <person name="He Y."/>
            <person name="Gan X."/>
            <person name="Zeng H."/>
            <person name="Yu D."/>
            <person name="Zhu Y."/>
            <person name="Jiang H."/>
            <person name="Qiu Q."/>
            <person name="Yang H."/>
            <person name="Zhang Y.E."/>
            <person name="Wang W."/>
            <person name="Zhu M."/>
            <person name="He S."/>
            <person name="Zhang G."/>
        </authorList>
    </citation>
    <scope>NUCLEOTIDE SEQUENCE</scope>
    <source>
        <strain evidence="14">Allg_001</strain>
    </source>
</reference>
<organism evidence="14 15">
    <name type="scientific">Atractosteus spatula</name>
    <name type="common">Alligator gar</name>
    <name type="synonym">Lepisosteus spatula</name>
    <dbReference type="NCBI Taxonomy" id="7917"/>
    <lineage>
        <taxon>Eukaryota</taxon>
        <taxon>Metazoa</taxon>
        <taxon>Chordata</taxon>
        <taxon>Craniata</taxon>
        <taxon>Vertebrata</taxon>
        <taxon>Euteleostomi</taxon>
        <taxon>Actinopterygii</taxon>
        <taxon>Neopterygii</taxon>
        <taxon>Holostei</taxon>
        <taxon>Semionotiformes</taxon>
        <taxon>Lepisosteidae</taxon>
        <taxon>Atractosteus</taxon>
    </lineage>
</organism>
<dbReference type="InterPro" id="IPR036179">
    <property type="entry name" value="Ig-like_dom_sf"/>
</dbReference>
<dbReference type="GO" id="GO:0005178">
    <property type="term" value="F:integrin binding"/>
    <property type="evidence" value="ECO:0007669"/>
    <property type="project" value="InterPro"/>
</dbReference>
<evidence type="ECO:0000256" key="2">
    <source>
        <dbReference type="ARBA" id="ARBA00022692"/>
    </source>
</evidence>
<dbReference type="Pfam" id="PF08205">
    <property type="entry name" value="C2-set_2"/>
    <property type="match status" value="1"/>
</dbReference>
<dbReference type="SUPFAM" id="SSF48726">
    <property type="entry name" value="Immunoglobulin"/>
    <property type="match status" value="2"/>
</dbReference>
<evidence type="ECO:0000256" key="12">
    <source>
        <dbReference type="SAM" id="SignalP"/>
    </source>
</evidence>
<evidence type="ECO:0000256" key="4">
    <source>
        <dbReference type="ARBA" id="ARBA00022737"/>
    </source>
</evidence>
<keyword evidence="8" id="KW-1015">Disulfide bond</keyword>
<dbReference type="Proteomes" id="UP000736164">
    <property type="component" value="Unassembled WGS sequence"/>
</dbReference>
<keyword evidence="6" id="KW-1133">Transmembrane helix</keyword>
<feature type="non-terminal residue" evidence="14">
    <location>
        <position position="1"/>
    </location>
</feature>
<dbReference type="GO" id="GO:0016020">
    <property type="term" value="C:membrane"/>
    <property type="evidence" value="ECO:0007669"/>
    <property type="project" value="UniProtKB-SubCell"/>
</dbReference>
<keyword evidence="2" id="KW-0812">Transmembrane</keyword>
<dbReference type="InterPro" id="IPR013162">
    <property type="entry name" value="CD80_C2-set"/>
</dbReference>
<feature type="signal peptide" evidence="12">
    <location>
        <begin position="1"/>
        <end position="22"/>
    </location>
</feature>
<keyword evidence="15" id="KW-1185">Reference proteome</keyword>
<evidence type="ECO:0000256" key="6">
    <source>
        <dbReference type="ARBA" id="ARBA00022989"/>
    </source>
</evidence>
<protein>
    <submittedName>
        <fullName evidence="14">ICAM2 protein</fullName>
    </submittedName>
</protein>
<evidence type="ECO:0000256" key="5">
    <source>
        <dbReference type="ARBA" id="ARBA00022889"/>
    </source>
</evidence>
<evidence type="ECO:0000256" key="7">
    <source>
        <dbReference type="ARBA" id="ARBA00023136"/>
    </source>
</evidence>
<evidence type="ECO:0000313" key="14">
    <source>
        <dbReference type="EMBL" id="MBN3324796.1"/>
    </source>
</evidence>
<dbReference type="InterPro" id="IPR047012">
    <property type="entry name" value="ICAM_VCAM"/>
</dbReference>
<keyword evidence="11" id="KW-0175">Coiled coil</keyword>
<feature type="chain" id="PRO_5035192406" evidence="12">
    <location>
        <begin position="23"/>
        <end position="286"/>
    </location>
</feature>
<keyword evidence="3 12" id="KW-0732">Signal</keyword>
<dbReference type="PANTHER" id="PTHR13771">
    <property type="entry name" value="INTERCELLULAR ADHESION MOLECULE"/>
    <property type="match status" value="1"/>
</dbReference>
<evidence type="ECO:0000256" key="9">
    <source>
        <dbReference type="ARBA" id="ARBA00023180"/>
    </source>
</evidence>
<sequence>MKQRGLWITSILGIIFTCDTGAVPECPLEISPQRAVVRYGDPVTANCAATQTPRGMGWEATAGSTGMKTGVQSVTWSVSSLTDWTVDPKCYGNFNTEPRQCRKNLNISLYKYPDSVSISSDSPVVQMVEGRQYQLQCEVQSIAPVQYLTVNWYRGQTLIHSQTFFNNTIRTPVNVSATLLFTPDRADSGQQLTCEAELNLGPEGPQPPPAKRAEPLRAIGLSQNSDVSALGTMTQGLPDVNVAIAEALEKMNRILFLEEKKIKLEIEKLEIEKRKLLLEIAKLSER</sequence>
<dbReference type="Gene3D" id="2.60.40.10">
    <property type="entry name" value="Immunoglobulins"/>
    <property type="match status" value="2"/>
</dbReference>
<feature type="coiled-coil region" evidence="11">
    <location>
        <begin position="254"/>
        <end position="286"/>
    </location>
</feature>
<keyword evidence="4" id="KW-0677">Repeat</keyword>
<dbReference type="EMBL" id="JAAWVO010072523">
    <property type="protein sequence ID" value="MBN3324796.1"/>
    <property type="molecule type" value="Genomic_DNA"/>
</dbReference>
<dbReference type="InterPro" id="IPR003987">
    <property type="entry name" value="ICAM_VCAM_N"/>
</dbReference>
<name>A0A8J7PA40_ATRSP</name>
<evidence type="ECO:0000256" key="11">
    <source>
        <dbReference type="SAM" id="Coils"/>
    </source>
</evidence>